<sequence>MWEKKLVLAGFVSDDEGVERLYGALSAHMWPGMVLKSGDTITEPTLPEKEDSSEEEPDYQFEYELLSAGSAEPGDDMFDEWVSASAANTFLDTGMSVDEAKSVTECVQGNITSYEKESYAASPMVSTSGEKIDRMEPNAREPDRATASELDDGPHYDFEDLEQLMSEIGNIRSNLRLMPDFQRREMAAKLAFKMAAMFGGGSDNEEEI</sequence>
<dbReference type="Pfam" id="PF10199">
    <property type="entry name" value="Adaptin_binding"/>
    <property type="match status" value="1"/>
</dbReference>
<dbReference type="AlphaFoldDB" id="A0A6A3B1L3"/>
<dbReference type="EMBL" id="VEPZ02000934">
    <property type="protein sequence ID" value="KAE8710083.1"/>
    <property type="molecule type" value="Genomic_DNA"/>
</dbReference>
<name>A0A6A3B1L3_HIBSY</name>
<accession>A0A6A3B1L3</accession>
<proteinExistence type="predicted"/>
<dbReference type="InterPro" id="IPR019341">
    <property type="entry name" value="Alpha/Gamma-adaptin-bd_p34"/>
</dbReference>
<dbReference type="PANTHER" id="PTHR14659:SF1">
    <property type="entry name" value="ALPHA- AND GAMMA-ADAPTIN-BINDING PROTEIN P34"/>
    <property type="match status" value="1"/>
</dbReference>
<protein>
    <submittedName>
        <fullName evidence="2">Trigalactosyldiacylglycerol 1 isoform 2</fullName>
    </submittedName>
</protein>
<dbReference type="PANTHER" id="PTHR14659">
    <property type="entry name" value="ALPHA- AND GAMMA-ADAPTIN-BINDING PROTEIN P34"/>
    <property type="match status" value="1"/>
</dbReference>
<evidence type="ECO:0000313" key="3">
    <source>
        <dbReference type="Proteomes" id="UP000436088"/>
    </source>
</evidence>
<gene>
    <name evidence="2" type="ORF">F3Y22_tig00110328pilonHSYRG01245</name>
</gene>
<evidence type="ECO:0000256" key="1">
    <source>
        <dbReference type="SAM" id="MobiDB-lite"/>
    </source>
</evidence>
<dbReference type="Proteomes" id="UP000436088">
    <property type="component" value="Unassembled WGS sequence"/>
</dbReference>
<organism evidence="2 3">
    <name type="scientific">Hibiscus syriacus</name>
    <name type="common">Rose of Sharon</name>
    <dbReference type="NCBI Taxonomy" id="106335"/>
    <lineage>
        <taxon>Eukaryota</taxon>
        <taxon>Viridiplantae</taxon>
        <taxon>Streptophyta</taxon>
        <taxon>Embryophyta</taxon>
        <taxon>Tracheophyta</taxon>
        <taxon>Spermatophyta</taxon>
        <taxon>Magnoliopsida</taxon>
        <taxon>eudicotyledons</taxon>
        <taxon>Gunneridae</taxon>
        <taxon>Pentapetalae</taxon>
        <taxon>rosids</taxon>
        <taxon>malvids</taxon>
        <taxon>Malvales</taxon>
        <taxon>Malvaceae</taxon>
        <taxon>Malvoideae</taxon>
        <taxon>Hibiscus</taxon>
    </lineage>
</organism>
<feature type="compositionally biased region" description="Basic and acidic residues" evidence="1">
    <location>
        <begin position="130"/>
        <end position="155"/>
    </location>
</feature>
<keyword evidence="3" id="KW-1185">Reference proteome</keyword>
<feature type="region of interest" description="Disordered" evidence="1">
    <location>
        <begin position="39"/>
        <end position="58"/>
    </location>
</feature>
<reference evidence="2" key="1">
    <citation type="submission" date="2019-09" db="EMBL/GenBank/DDBJ databases">
        <title>Draft genome information of white flower Hibiscus syriacus.</title>
        <authorList>
            <person name="Kim Y.-M."/>
        </authorList>
    </citation>
    <scope>NUCLEOTIDE SEQUENCE [LARGE SCALE GENOMIC DNA]</scope>
    <source>
        <strain evidence="2">YM2019G1</strain>
    </source>
</reference>
<feature type="region of interest" description="Disordered" evidence="1">
    <location>
        <begin position="122"/>
        <end position="155"/>
    </location>
</feature>
<comment type="caution">
    <text evidence="2">The sequence shown here is derived from an EMBL/GenBank/DDBJ whole genome shotgun (WGS) entry which is preliminary data.</text>
</comment>
<evidence type="ECO:0000313" key="2">
    <source>
        <dbReference type="EMBL" id="KAE8710083.1"/>
    </source>
</evidence>